<proteinExistence type="predicted"/>
<evidence type="ECO:0008006" key="3">
    <source>
        <dbReference type="Google" id="ProtNLM"/>
    </source>
</evidence>
<keyword evidence="2" id="KW-1185">Reference proteome</keyword>
<reference evidence="2" key="1">
    <citation type="journal article" date="2019" name="Int. J. Syst. Evol. Microbiol.">
        <title>The Global Catalogue of Microorganisms (GCM) 10K type strain sequencing project: providing services to taxonomists for standard genome sequencing and annotation.</title>
        <authorList>
            <consortium name="The Broad Institute Genomics Platform"/>
            <consortium name="The Broad Institute Genome Sequencing Center for Infectious Disease"/>
            <person name="Wu L."/>
            <person name="Ma J."/>
        </authorList>
    </citation>
    <scope>NUCLEOTIDE SEQUENCE [LARGE SCALE GENOMIC DNA]</scope>
    <source>
        <strain evidence="2">NBRC 108755</strain>
    </source>
</reference>
<comment type="caution">
    <text evidence="1">The sequence shown here is derived from an EMBL/GenBank/DDBJ whole genome shotgun (WGS) entry which is preliminary data.</text>
</comment>
<dbReference type="EMBL" id="BSVA01000001">
    <property type="protein sequence ID" value="GMA93067.1"/>
    <property type="molecule type" value="Genomic_DNA"/>
</dbReference>
<organism evidence="1 2">
    <name type="scientific">Homoserinibacter gongjuensis</name>
    <dbReference type="NCBI Taxonomy" id="1162968"/>
    <lineage>
        <taxon>Bacteria</taxon>
        <taxon>Bacillati</taxon>
        <taxon>Actinomycetota</taxon>
        <taxon>Actinomycetes</taxon>
        <taxon>Micrococcales</taxon>
        <taxon>Microbacteriaceae</taxon>
        <taxon>Homoserinibacter</taxon>
    </lineage>
</organism>
<evidence type="ECO:0000313" key="1">
    <source>
        <dbReference type="EMBL" id="GMA93067.1"/>
    </source>
</evidence>
<gene>
    <name evidence="1" type="ORF">GCM10025869_35960</name>
</gene>
<evidence type="ECO:0000313" key="2">
    <source>
        <dbReference type="Proteomes" id="UP001157069"/>
    </source>
</evidence>
<protein>
    <recommendedName>
        <fullName evidence="3">Transposase</fullName>
    </recommendedName>
</protein>
<name>A0ABQ6JZI1_9MICO</name>
<dbReference type="Proteomes" id="UP001157069">
    <property type="component" value="Unassembled WGS sequence"/>
</dbReference>
<dbReference type="RefSeq" id="WP_284301786.1">
    <property type="nucleotide sequence ID" value="NZ_BSVA01000001.1"/>
</dbReference>
<sequence length="45" mass="4956">MGARYAGVIIGTDLRLDTASGRIVADRENHRDKKGKVDNHILGHK</sequence>
<accession>A0ABQ6JZI1</accession>